<reference evidence="2 3" key="1">
    <citation type="submission" date="2019-03" db="EMBL/GenBank/DDBJ databases">
        <title>First draft genome of Liparis tanakae, snailfish: a comprehensive survey of snailfish specific genes.</title>
        <authorList>
            <person name="Kim W."/>
            <person name="Song I."/>
            <person name="Jeong J.-H."/>
            <person name="Kim D."/>
            <person name="Kim S."/>
            <person name="Ryu S."/>
            <person name="Song J.Y."/>
            <person name="Lee S.K."/>
        </authorList>
    </citation>
    <scope>NUCLEOTIDE SEQUENCE [LARGE SCALE GENOMIC DNA]</scope>
    <source>
        <tissue evidence="2">Muscle</tissue>
    </source>
</reference>
<dbReference type="AlphaFoldDB" id="A0A4Z2HJN1"/>
<name>A0A4Z2HJN1_9TELE</name>
<evidence type="ECO:0000256" key="1">
    <source>
        <dbReference type="SAM" id="MobiDB-lite"/>
    </source>
</evidence>
<evidence type="ECO:0000313" key="3">
    <source>
        <dbReference type="Proteomes" id="UP000314294"/>
    </source>
</evidence>
<protein>
    <submittedName>
        <fullName evidence="2">Uncharacterized protein</fullName>
    </submittedName>
</protein>
<dbReference type="EMBL" id="SRLO01000241">
    <property type="protein sequence ID" value="TNN65072.1"/>
    <property type="molecule type" value="Genomic_DNA"/>
</dbReference>
<comment type="caution">
    <text evidence="2">The sequence shown here is derived from an EMBL/GenBank/DDBJ whole genome shotgun (WGS) entry which is preliminary data.</text>
</comment>
<feature type="compositionally biased region" description="Pro residues" evidence="1">
    <location>
        <begin position="70"/>
        <end position="81"/>
    </location>
</feature>
<dbReference type="Proteomes" id="UP000314294">
    <property type="component" value="Unassembled WGS sequence"/>
</dbReference>
<sequence>MESPWVGKPNRSGSEELDMTACVDLNEYLVHSLSEIDRLKNSTRGNTSKVAQFRGKTADLATLAVTVATLPPPTRKNPSPPARDRLNVWRRPAPPSSTAPTSTTSTTPINSSSSISHEEKRQLA</sequence>
<feature type="region of interest" description="Disordered" evidence="1">
    <location>
        <begin position="68"/>
        <end position="124"/>
    </location>
</feature>
<feature type="compositionally biased region" description="Low complexity" evidence="1">
    <location>
        <begin position="98"/>
        <end position="115"/>
    </location>
</feature>
<organism evidence="2 3">
    <name type="scientific">Liparis tanakae</name>
    <name type="common">Tanaka's snailfish</name>
    <dbReference type="NCBI Taxonomy" id="230148"/>
    <lineage>
        <taxon>Eukaryota</taxon>
        <taxon>Metazoa</taxon>
        <taxon>Chordata</taxon>
        <taxon>Craniata</taxon>
        <taxon>Vertebrata</taxon>
        <taxon>Euteleostomi</taxon>
        <taxon>Actinopterygii</taxon>
        <taxon>Neopterygii</taxon>
        <taxon>Teleostei</taxon>
        <taxon>Neoteleostei</taxon>
        <taxon>Acanthomorphata</taxon>
        <taxon>Eupercaria</taxon>
        <taxon>Perciformes</taxon>
        <taxon>Cottioidei</taxon>
        <taxon>Cottales</taxon>
        <taxon>Liparidae</taxon>
        <taxon>Liparis</taxon>
    </lineage>
</organism>
<proteinExistence type="predicted"/>
<keyword evidence="3" id="KW-1185">Reference proteome</keyword>
<accession>A0A4Z2HJN1</accession>
<evidence type="ECO:0000313" key="2">
    <source>
        <dbReference type="EMBL" id="TNN65072.1"/>
    </source>
</evidence>
<gene>
    <name evidence="2" type="ORF">EYF80_024681</name>
</gene>